<dbReference type="RefSeq" id="WP_278099322.1">
    <property type="nucleotide sequence ID" value="NZ_CP091092.1"/>
</dbReference>
<protein>
    <recommendedName>
        <fullName evidence="3">DUF1292 domain-containing protein</fullName>
    </recommendedName>
</protein>
<reference evidence="1" key="1">
    <citation type="submission" date="2022-01" db="EMBL/GenBank/DDBJ databases">
        <title>Complete genome of Methanomicrobium antiquum DSM 21220.</title>
        <authorList>
            <person name="Chen S.-C."/>
            <person name="You Y.-T."/>
            <person name="Zhou Y.-Z."/>
            <person name="Lai M.-C."/>
        </authorList>
    </citation>
    <scope>NUCLEOTIDE SEQUENCE</scope>
    <source>
        <strain evidence="1">DSM 21220</strain>
    </source>
</reference>
<accession>A0AAF0FV36</accession>
<name>A0AAF0FV36_9EURY</name>
<evidence type="ECO:0000313" key="2">
    <source>
        <dbReference type="Proteomes" id="UP001218895"/>
    </source>
</evidence>
<sequence>MWVLMKRPDGSEEEVYLSDYPYLEEGDILDDGSVVIAVRYKNEEETDAISMGFFADETDDDSL</sequence>
<dbReference type="AlphaFoldDB" id="A0AAF0FV36"/>
<gene>
    <name evidence="1" type="ORF">L1994_10110</name>
</gene>
<dbReference type="EMBL" id="CP091092">
    <property type="protein sequence ID" value="WFN36485.1"/>
    <property type="molecule type" value="Genomic_DNA"/>
</dbReference>
<dbReference type="GeneID" id="79950754"/>
<evidence type="ECO:0008006" key="3">
    <source>
        <dbReference type="Google" id="ProtNLM"/>
    </source>
</evidence>
<keyword evidence="2" id="KW-1185">Reference proteome</keyword>
<dbReference type="Proteomes" id="UP001218895">
    <property type="component" value="Chromosome"/>
</dbReference>
<proteinExistence type="predicted"/>
<evidence type="ECO:0000313" key="1">
    <source>
        <dbReference type="EMBL" id="WFN36485.1"/>
    </source>
</evidence>
<dbReference type="KEGG" id="manq:L1994_10110"/>
<organism evidence="1 2">
    <name type="scientific">Methanomicrobium antiquum</name>
    <dbReference type="NCBI Taxonomy" id="487686"/>
    <lineage>
        <taxon>Archaea</taxon>
        <taxon>Methanobacteriati</taxon>
        <taxon>Methanobacteriota</taxon>
        <taxon>Stenosarchaea group</taxon>
        <taxon>Methanomicrobia</taxon>
        <taxon>Methanomicrobiales</taxon>
        <taxon>Methanomicrobiaceae</taxon>
        <taxon>Methanomicrobium</taxon>
    </lineage>
</organism>